<keyword evidence="2" id="KW-0812">Transmembrane</keyword>
<feature type="region of interest" description="Disordered" evidence="1">
    <location>
        <begin position="460"/>
        <end position="503"/>
    </location>
</feature>
<keyword evidence="2" id="KW-0472">Membrane</keyword>
<evidence type="ECO:0008006" key="5">
    <source>
        <dbReference type="Google" id="ProtNLM"/>
    </source>
</evidence>
<feature type="transmembrane region" description="Helical" evidence="2">
    <location>
        <begin position="199"/>
        <end position="221"/>
    </location>
</feature>
<evidence type="ECO:0000256" key="1">
    <source>
        <dbReference type="SAM" id="MobiDB-lite"/>
    </source>
</evidence>
<evidence type="ECO:0000313" key="3">
    <source>
        <dbReference type="EMBL" id="MEJ8641802.1"/>
    </source>
</evidence>
<proteinExistence type="predicted"/>
<keyword evidence="2" id="KW-1133">Transmembrane helix</keyword>
<reference evidence="3 4" key="1">
    <citation type="submission" date="2024-03" db="EMBL/GenBank/DDBJ databases">
        <title>Novel Streptomyces species of biotechnological and ecological value are a feature of Machair soil.</title>
        <authorList>
            <person name="Prole J.R."/>
            <person name="Goodfellow M."/>
            <person name="Allenby N."/>
            <person name="Ward A.C."/>
        </authorList>
    </citation>
    <scope>NUCLEOTIDE SEQUENCE [LARGE SCALE GENOMIC DNA]</scope>
    <source>
        <strain evidence="3 4">MS1.HAVA.3</strain>
    </source>
</reference>
<accession>A0ABU8U1Q5</accession>
<gene>
    <name evidence="3" type="ORF">WKI68_10660</name>
</gene>
<feature type="transmembrane region" description="Helical" evidence="2">
    <location>
        <begin position="70"/>
        <end position="91"/>
    </location>
</feature>
<feature type="transmembrane region" description="Helical" evidence="2">
    <location>
        <begin position="103"/>
        <end position="127"/>
    </location>
</feature>
<sequence>MAKKPAVSVGMPDELGFRRVIIDGKSAGKVRSPRQLRRVLHRAGLPVEHDIHWLGEDSTVWPDRAWRRRIVGVFMAVGLLWAAYVLARIGIEDTSDALTYGGRIAGVTFIVLTVVEVGAAIATLDYWGKRRFTYAGVLILFGATVAFCISSMLLVVQLIGQAYNSYALCWAALVLWSTWALSVLARGRAWKGLQNPKRIAIGALIPTLLAAANLTYAQFYVPYVTSPLVESTAEFRAASLNKDGTVMYIPVHMQVKNSGQVPVYVLGSIFWVEGLPEGAKRFKLINSGEFVTPPGRPLNPGEEITQDAVVELNHPENSHYEAVSAKTEVWVIRKDRTKLAASYERSKKSIEILRKEGVDKDPEGPPGVQFRYQSELSNSNELLNATRGMQRVTLWWVRDAGNWTYIHVQVAPPDAEEPFDLRNLGNADANKETRERYGLTKVPGSMAQTPFLALLERAKRSGSGRPGDRGRAVGGPHRTAHGDSLRSSRSARPGYTRPPRFAV</sequence>
<feature type="transmembrane region" description="Helical" evidence="2">
    <location>
        <begin position="134"/>
        <end position="159"/>
    </location>
</feature>
<evidence type="ECO:0000313" key="4">
    <source>
        <dbReference type="Proteomes" id="UP001382904"/>
    </source>
</evidence>
<feature type="transmembrane region" description="Helical" evidence="2">
    <location>
        <begin position="165"/>
        <end position="187"/>
    </location>
</feature>
<dbReference type="EMBL" id="JBBKAM010000002">
    <property type="protein sequence ID" value="MEJ8641802.1"/>
    <property type="molecule type" value="Genomic_DNA"/>
</dbReference>
<keyword evidence="4" id="KW-1185">Reference proteome</keyword>
<dbReference type="Proteomes" id="UP001382904">
    <property type="component" value="Unassembled WGS sequence"/>
</dbReference>
<protein>
    <recommendedName>
        <fullName evidence="5">Integral membrane protein</fullName>
    </recommendedName>
</protein>
<evidence type="ECO:0000256" key="2">
    <source>
        <dbReference type="SAM" id="Phobius"/>
    </source>
</evidence>
<comment type="caution">
    <text evidence="3">The sequence shown here is derived from an EMBL/GenBank/DDBJ whole genome shotgun (WGS) entry which is preliminary data.</text>
</comment>
<organism evidence="3 4">
    <name type="scientific">Streptomyces caledonius</name>
    <dbReference type="NCBI Taxonomy" id="3134107"/>
    <lineage>
        <taxon>Bacteria</taxon>
        <taxon>Bacillati</taxon>
        <taxon>Actinomycetota</taxon>
        <taxon>Actinomycetes</taxon>
        <taxon>Kitasatosporales</taxon>
        <taxon>Streptomycetaceae</taxon>
        <taxon>Streptomyces</taxon>
    </lineage>
</organism>
<name>A0ABU8U1Q5_9ACTN</name>